<accession>A0A183B1N6</accession>
<evidence type="ECO:0000313" key="1">
    <source>
        <dbReference type="EMBL" id="VDP90393.1"/>
    </source>
</evidence>
<dbReference type="WBParaSite" id="ECPE_0001316001-mRNA-1">
    <property type="protein sequence ID" value="ECPE_0001316001-mRNA-1"/>
    <property type="gene ID" value="ECPE_0001316001"/>
</dbReference>
<keyword evidence="2" id="KW-1185">Reference proteome</keyword>
<dbReference type="Proteomes" id="UP000272942">
    <property type="component" value="Unassembled WGS sequence"/>
</dbReference>
<organism evidence="3">
    <name type="scientific">Echinostoma caproni</name>
    <dbReference type="NCBI Taxonomy" id="27848"/>
    <lineage>
        <taxon>Eukaryota</taxon>
        <taxon>Metazoa</taxon>
        <taxon>Spiralia</taxon>
        <taxon>Lophotrochozoa</taxon>
        <taxon>Platyhelminthes</taxon>
        <taxon>Trematoda</taxon>
        <taxon>Digenea</taxon>
        <taxon>Plagiorchiida</taxon>
        <taxon>Echinostomata</taxon>
        <taxon>Echinostomatoidea</taxon>
        <taxon>Echinostomatidae</taxon>
        <taxon>Echinostoma</taxon>
    </lineage>
</organism>
<dbReference type="OrthoDB" id="448087at2759"/>
<proteinExistence type="predicted"/>
<reference evidence="1 2" key="2">
    <citation type="submission" date="2018-11" db="EMBL/GenBank/DDBJ databases">
        <authorList>
            <consortium name="Pathogen Informatics"/>
        </authorList>
    </citation>
    <scope>NUCLEOTIDE SEQUENCE [LARGE SCALE GENOMIC DNA]</scope>
    <source>
        <strain evidence="1 2">Egypt</strain>
    </source>
</reference>
<reference evidence="3" key="1">
    <citation type="submission" date="2016-06" db="UniProtKB">
        <authorList>
            <consortium name="WormBaseParasite"/>
        </authorList>
    </citation>
    <scope>IDENTIFICATION</scope>
</reference>
<evidence type="ECO:0000313" key="3">
    <source>
        <dbReference type="WBParaSite" id="ECPE_0001316001-mRNA-1"/>
    </source>
</evidence>
<evidence type="ECO:0000313" key="2">
    <source>
        <dbReference type="Proteomes" id="UP000272942"/>
    </source>
</evidence>
<name>A0A183B1N6_9TREM</name>
<gene>
    <name evidence="1" type="ORF">ECPE_LOCUS13121</name>
</gene>
<dbReference type="EMBL" id="UZAN01054356">
    <property type="protein sequence ID" value="VDP90393.1"/>
    <property type="molecule type" value="Genomic_DNA"/>
</dbReference>
<dbReference type="AlphaFoldDB" id="A0A183B1N6"/>
<sequence length="333" mass="38996">MTHFVCIWKEEQHALNTEEHEARSQLKDPSYKWIYEEPSVKQLSDRIAEYEEEFQCIAIKPLRTLRDDLKHWIRNKKESLHIQPPGPIKSVITEMTTSLNRVQTSLRLEEGECLKDGCFDHSAEIQVRNNSGTLKSSGSSEDGDELCSREMGIPDEAWDWASPSAGFLTELLSEFIRLDAVYYERLEAAQGAYDEVRLSNEDNWTEEELRQIHYFSEVFKKHSSTNRRKLCILFLCLILKDRKPSEVERVLDRRLREKQLKDRVYTIRRSWIKARDDLSVRIRAALLQATEMAERKRLGLKHKCTQKEIRPVLRDQVAKFTDAKINDVVCQGI</sequence>
<protein>
    <submittedName>
        <fullName evidence="3">Enhancer of polycomb-like protein</fullName>
    </submittedName>
</protein>